<evidence type="ECO:0000313" key="1">
    <source>
        <dbReference type="EMBL" id="ACZ07558.1"/>
    </source>
</evidence>
<protein>
    <submittedName>
        <fullName evidence="1">Uncharacterized protein</fullName>
    </submittedName>
</protein>
<name>D1APY0_SEBTE</name>
<dbReference type="HOGENOM" id="CLU_2002315_0_0_0"/>
<organism evidence="1 2">
    <name type="scientific">Sebaldella termitidis (strain ATCC 33386 / NCTC 11300)</name>
    <dbReference type="NCBI Taxonomy" id="526218"/>
    <lineage>
        <taxon>Bacteria</taxon>
        <taxon>Fusobacteriati</taxon>
        <taxon>Fusobacteriota</taxon>
        <taxon>Fusobacteriia</taxon>
        <taxon>Fusobacteriales</taxon>
        <taxon>Leptotrichiaceae</taxon>
        <taxon>Sebaldella</taxon>
    </lineage>
</organism>
<evidence type="ECO:0000313" key="2">
    <source>
        <dbReference type="Proteomes" id="UP000000845"/>
    </source>
</evidence>
<gene>
    <name evidence="1" type="ordered locus">Sterm_0686</name>
</gene>
<reference evidence="1 2" key="2">
    <citation type="journal article" date="2010" name="Stand. Genomic Sci.">
        <title>Complete genome sequence of Sebaldella termitidis type strain (NCTC 11300).</title>
        <authorList>
            <person name="Harmon-Smith M."/>
            <person name="Celia L."/>
            <person name="Chertkov O."/>
            <person name="Lapidus A."/>
            <person name="Copeland A."/>
            <person name="Glavina Del Rio T."/>
            <person name="Nolan M."/>
            <person name="Lucas S."/>
            <person name="Tice H."/>
            <person name="Cheng J.F."/>
            <person name="Han C."/>
            <person name="Detter J.C."/>
            <person name="Bruce D."/>
            <person name="Goodwin L."/>
            <person name="Pitluck S."/>
            <person name="Pati A."/>
            <person name="Liolios K."/>
            <person name="Ivanova N."/>
            <person name="Mavromatis K."/>
            <person name="Mikhailova N."/>
            <person name="Chen A."/>
            <person name="Palaniappan K."/>
            <person name="Land M."/>
            <person name="Hauser L."/>
            <person name="Chang Y.J."/>
            <person name="Jeffries C.D."/>
            <person name="Brettin T."/>
            <person name="Goker M."/>
            <person name="Beck B."/>
            <person name="Bristow J."/>
            <person name="Eisen J.A."/>
            <person name="Markowitz V."/>
            <person name="Hugenholtz P."/>
            <person name="Kyrpides N.C."/>
            <person name="Klenk H.P."/>
            <person name="Chen F."/>
        </authorList>
    </citation>
    <scope>NUCLEOTIDE SEQUENCE [LARGE SCALE GENOMIC DNA]</scope>
    <source>
        <strain evidence="2">ATCC 33386 / NCTC 11300</strain>
    </source>
</reference>
<proteinExistence type="predicted"/>
<reference evidence="2" key="1">
    <citation type="submission" date="2009-09" db="EMBL/GenBank/DDBJ databases">
        <title>The complete chromosome of Sebaldella termitidis ATCC 33386.</title>
        <authorList>
            <consortium name="US DOE Joint Genome Institute (JGI-PGF)"/>
            <person name="Lucas S."/>
            <person name="Copeland A."/>
            <person name="Lapidus A."/>
            <person name="Glavina del Rio T."/>
            <person name="Dalin E."/>
            <person name="Tice H."/>
            <person name="Bruce D."/>
            <person name="Goodwin L."/>
            <person name="Pitluck S."/>
            <person name="Kyrpides N."/>
            <person name="Mavromatis K."/>
            <person name="Ivanova N."/>
            <person name="Mikhailova N."/>
            <person name="Sims D."/>
            <person name="Meincke L."/>
            <person name="Brettin T."/>
            <person name="Detter J.C."/>
            <person name="Han C."/>
            <person name="Larimer F."/>
            <person name="Land M."/>
            <person name="Hauser L."/>
            <person name="Markowitz V."/>
            <person name="Cheng J.F."/>
            <person name="Hugenholtz P."/>
            <person name="Woyke T."/>
            <person name="Wu D."/>
            <person name="Eisen J.A."/>
        </authorList>
    </citation>
    <scope>NUCLEOTIDE SEQUENCE [LARGE SCALE GENOMIC DNA]</scope>
    <source>
        <strain evidence="2">ATCC 33386 / NCTC 11300</strain>
    </source>
</reference>
<dbReference type="EMBL" id="CP001739">
    <property type="protein sequence ID" value="ACZ07558.1"/>
    <property type="molecule type" value="Genomic_DNA"/>
</dbReference>
<dbReference type="AlphaFoldDB" id="D1APY0"/>
<accession>D1APY0</accession>
<keyword evidence="2" id="KW-1185">Reference proteome</keyword>
<dbReference type="KEGG" id="str:Sterm_0686"/>
<dbReference type="RefSeq" id="WP_012860154.1">
    <property type="nucleotide sequence ID" value="NC_013517.1"/>
</dbReference>
<dbReference type="Proteomes" id="UP000000845">
    <property type="component" value="Chromosome"/>
</dbReference>
<sequence>MGKKLIKAAESAVFELQSRYEGLKILLYNNLERNQYEIIVDVEKYGLDDAFVSDLARTVREKTNPEGFGIYTYFVNDFDEKKRAQENMKIQGKICTFFRPITAAMSEFRLKYLIRKHRKKLEKY</sequence>
<dbReference type="STRING" id="526218.Sterm_0686"/>